<feature type="compositionally biased region" description="Basic and acidic residues" evidence="11">
    <location>
        <begin position="475"/>
        <end position="484"/>
    </location>
</feature>
<dbReference type="Pfam" id="PF00654">
    <property type="entry name" value="Voltage_CLC"/>
    <property type="match status" value="1"/>
</dbReference>
<comment type="subcellular location">
    <subcellularLocation>
        <location evidence="1 10">Membrane</location>
        <topology evidence="1 10">Multi-pass membrane protein</topology>
    </subcellularLocation>
</comment>
<dbReference type="SUPFAM" id="SSF54631">
    <property type="entry name" value="CBS-domain pair"/>
    <property type="match status" value="1"/>
</dbReference>
<keyword evidence="5 10" id="KW-1133">Transmembrane helix</keyword>
<feature type="transmembrane region" description="Helical" evidence="10">
    <location>
        <begin position="193"/>
        <end position="213"/>
    </location>
</feature>
<dbReference type="PANTHER" id="PTHR45720">
    <property type="entry name" value="CHLORIDE CHANNEL PROTEIN 2"/>
    <property type="match status" value="1"/>
</dbReference>
<feature type="transmembrane region" description="Helical" evidence="10">
    <location>
        <begin position="264"/>
        <end position="284"/>
    </location>
</feature>
<feature type="transmembrane region" description="Helical" evidence="10">
    <location>
        <begin position="155"/>
        <end position="173"/>
    </location>
</feature>
<keyword evidence="7 10" id="KW-0472">Membrane</keyword>
<comment type="caution">
    <text evidence="13">The sequence shown here is derived from an EMBL/GenBank/DDBJ whole genome shotgun (WGS) entry which is preliminary data.</text>
</comment>
<evidence type="ECO:0000256" key="7">
    <source>
        <dbReference type="ARBA" id="ARBA00023136"/>
    </source>
</evidence>
<evidence type="ECO:0000256" key="5">
    <source>
        <dbReference type="ARBA" id="ARBA00022989"/>
    </source>
</evidence>
<evidence type="ECO:0000256" key="11">
    <source>
        <dbReference type="SAM" id="MobiDB-lite"/>
    </source>
</evidence>
<dbReference type="InterPro" id="IPR000644">
    <property type="entry name" value="CBS_dom"/>
</dbReference>
<evidence type="ECO:0000256" key="3">
    <source>
        <dbReference type="ARBA" id="ARBA00022692"/>
    </source>
</evidence>
<dbReference type="PROSITE" id="PS51371">
    <property type="entry name" value="CBS"/>
    <property type="match status" value="1"/>
</dbReference>
<reference evidence="13" key="1">
    <citation type="submission" date="2023-10" db="EMBL/GenBank/DDBJ databases">
        <title>Genome assembly of Pristionchus species.</title>
        <authorList>
            <person name="Yoshida K."/>
            <person name="Sommer R.J."/>
        </authorList>
    </citation>
    <scope>NUCLEOTIDE SEQUENCE</scope>
    <source>
        <strain evidence="13">RS5133</strain>
    </source>
</reference>
<evidence type="ECO:0000256" key="10">
    <source>
        <dbReference type="RuleBase" id="RU361221"/>
    </source>
</evidence>
<comment type="similarity">
    <text evidence="10">Belongs to the chloride channel (TC 2.A.49) family.</text>
</comment>
<dbReference type="Gene3D" id="1.10.3080.10">
    <property type="entry name" value="Clc chloride channel"/>
    <property type="match status" value="1"/>
</dbReference>
<sequence length="721" mass="80394">MKCILRGTILKEYLTIRTMIGKFIGLTLSMSSGIPNGREGPLVHIFSAFAMQLSRFAAFTGIYSNESRCSEMLAAGAAVGVASTFSAPVGGVLLSIELTSVLFAVRNYWRSFYAATCATLVILVVLPAINDPLMDIQPQYQTRFPPGKSFSAQELPLFALLGVIIGIFSVLFIKFHRFWVLFLRRNWFCKKVFQANFFVYPFVVSLLVGSITYPESLGQFMAGKKKFLTTLIDFFANCTWSNVRGATVCNSSITDNYTGLHHDVSIFVSLSVFIIVHFFLSIICHTMPIPSGIIISSLGIGAATGRLMGEIFSIINDGYVWTGAVHQAIYPGVYAVVGSASMVGSVTHTISTAVIMFEMTGQLLHLLPVLIGVIVSNAVCSFFEISIIDSIIKLRKLPYLPDISRGSSVFHSITVRQFMIQPVHSIDRMSMTYKETQKLLKESPKISTFPIVDSKGSQILLGTVDRRKLERFVNEKIRNNRSRENSSNGSTNSPVSPSGKKPPFSFCQILHSWRKEEHSPQQVFDDDLHSNSTQEELARDDERLNEIIDLDSISIDETPIQVTGRTSLFKIHWLFSLLSVNRIFITERGALRGVITLKEVREAIEAVHSGELKPCDERRDSIQEPRVFLPTGNDGGDEESDSEVDQLQGRLEIVRGLTLTDIGHSAKSNLSLKSFDPSMFAQSHSKRMDQMARERRSSINLAILARRNIHKKNGRDFDRIV</sequence>
<keyword evidence="8 10" id="KW-0868">Chloride</keyword>
<feature type="transmembrane region" description="Helical" evidence="10">
    <location>
        <begin position="333"/>
        <end position="357"/>
    </location>
</feature>
<evidence type="ECO:0000256" key="6">
    <source>
        <dbReference type="ARBA" id="ARBA00023065"/>
    </source>
</evidence>
<keyword evidence="2 10" id="KW-0813">Transport</keyword>
<dbReference type="InterPro" id="IPR001807">
    <property type="entry name" value="ClC"/>
</dbReference>
<comment type="caution">
    <text evidence="10">Lacks conserved residue(s) required for the propagation of feature annotation.</text>
</comment>
<gene>
    <name evidence="13" type="ORF">PFISCL1PPCAC_7442</name>
</gene>
<dbReference type="InterPro" id="IPR046342">
    <property type="entry name" value="CBS_dom_sf"/>
</dbReference>
<keyword evidence="4" id="KW-0677">Repeat</keyword>
<evidence type="ECO:0000256" key="1">
    <source>
        <dbReference type="ARBA" id="ARBA00004141"/>
    </source>
</evidence>
<evidence type="ECO:0000259" key="12">
    <source>
        <dbReference type="PROSITE" id="PS51371"/>
    </source>
</evidence>
<organism evidence="13 14">
    <name type="scientific">Pristionchus fissidentatus</name>
    <dbReference type="NCBI Taxonomy" id="1538716"/>
    <lineage>
        <taxon>Eukaryota</taxon>
        <taxon>Metazoa</taxon>
        <taxon>Ecdysozoa</taxon>
        <taxon>Nematoda</taxon>
        <taxon>Chromadorea</taxon>
        <taxon>Rhabditida</taxon>
        <taxon>Rhabditina</taxon>
        <taxon>Diplogasteromorpha</taxon>
        <taxon>Diplogasteroidea</taxon>
        <taxon>Neodiplogasteridae</taxon>
        <taxon>Pristionchus</taxon>
    </lineage>
</organism>
<evidence type="ECO:0000256" key="4">
    <source>
        <dbReference type="ARBA" id="ARBA00022737"/>
    </source>
</evidence>
<feature type="transmembrane region" description="Helical" evidence="10">
    <location>
        <begin position="108"/>
        <end position="129"/>
    </location>
</feature>
<keyword evidence="3 10" id="KW-0812">Transmembrane</keyword>
<dbReference type="InterPro" id="IPR050970">
    <property type="entry name" value="Cl_channel_volt-gated"/>
</dbReference>
<dbReference type="EMBL" id="BTSY01000002">
    <property type="protein sequence ID" value="GMT16145.1"/>
    <property type="molecule type" value="Genomic_DNA"/>
</dbReference>
<dbReference type="InterPro" id="IPR014743">
    <property type="entry name" value="Cl-channel_core"/>
</dbReference>
<keyword evidence="9" id="KW-0129">CBS domain</keyword>
<feature type="domain" description="CBS" evidence="12">
    <location>
        <begin position="419"/>
        <end position="482"/>
    </location>
</feature>
<feature type="region of interest" description="Disordered" evidence="11">
    <location>
        <begin position="475"/>
        <end position="502"/>
    </location>
</feature>
<feature type="transmembrane region" description="Helical" evidence="10">
    <location>
        <begin position="363"/>
        <end position="387"/>
    </location>
</feature>
<dbReference type="AlphaFoldDB" id="A0AAV5V943"/>
<dbReference type="Gene3D" id="3.10.580.10">
    <property type="entry name" value="CBS-domain"/>
    <property type="match status" value="1"/>
</dbReference>
<keyword evidence="14" id="KW-1185">Reference proteome</keyword>
<dbReference type="SUPFAM" id="SSF81340">
    <property type="entry name" value="Clc chloride channel"/>
    <property type="match status" value="1"/>
</dbReference>
<dbReference type="PRINTS" id="PR00762">
    <property type="entry name" value="CLCHANNEL"/>
</dbReference>
<accession>A0AAV5V943</accession>
<evidence type="ECO:0000256" key="8">
    <source>
        <dbReference type="ARBA" id="ARBA00023214"/>
    </source>
</evidence>
<dbReference type="GO" id="GO:0005247">
    <property type="term" value="F:voltage-gated chloride channel activity"/>
    <property type="evidence" value="ECO:0007669"/>
    <property type="project" value="TreeGrafter"/>
</dbReference>
<protein>
    <recommendedName>
        <fullName evidence="10">Chloride channel protein</fullName>
    </recommendedName>
</protein>
<dbReference type="PANTHER" id="PTHR45720:SF10">
    <property type="entry name" value="CHLORIDE CHANNEL PROTEIN 2"/>
    <property type="match status" value="1"/>
</dbReference>
<name>A0AAV5V943_9BILA</name>
<evidence type="ECO:0000313" key="14">
    <source>
        <dbReference type="Proteomes" id="UP001432322"/>
    </source>
</evidence>
<dbReference type="Proteomes" id="UP001432322">
    <property type="component" value="Unassembled WGS sequence"/>
</dbReference>
<dbReference type="GO" id="GO:0005886">
    <property type="term" value="C:plasma membrane"/>
    <property type="evidence" value="ECO:0007669"/>
    <property type="project" value="TreeGrafter"/>
</dbReference>
<feature type="transmembrane region" description="Helical" evidence="10">
    <location>
        <begin position="75"/>
        <end position="96"/>
    </location>
</feature>
<proteinExistence type="inferred from homology"/>
<keyword evidence="6 10" id="KW-0406">Ion transport</keyword>
<evidence type="ECO:0000313" key="13">
    <source>
        <dbReference type="EMBL" id="GMT16145.1"/>
    </source>
</evidence>
<evidence type="ECO:0000256" key="9">
    <source>
        <dbReference type="PROSITE-ProRule" id="PRU00703"/>
    </source>
</evidence>
<evidence type="ECO:0000256" key="2">
    <source>
        <dbReference type="ARBA" id="ARBA00022448"/>
    </source>
</evidence>